<comment type="caution">
    <text evidence="1">The sequence shown here is derived from an EMBL/GenBank/DDBJ whole genome shotgun (WGS) entry which is preliminary data.</text>
</comment>
<evidence type="ECO:0000313" key="1">
    <source>
        <dbReference type="EMBL" id="MDR6530706.1"/>
    </source>
</evidence>
<dbReference type="InterPro" id="IPR001680">
    <property type="entry name" value="WD40_rpt"/>
</dbReference>
<accession>A0ABU1MX19</accession>
<organism evidence="1 2">
    <name type="scientific">Caulobacter rhizosphaerae</name>
    <dbReference type="NCBI Taxonomy" id="2010972"/>
    <lineage>
        <taxon>Bacteria</taxon>
        <taxon>Pseudomonadati</taxon>
        <taxon>Pseudomonadota</taxon>
        <taxon>Alphaproteobacteria</taxon>
        <taxon>Caulobacterales</taxon>
        <taxon>Caulobacteraceae</taxon>
        <taxon>Caulobacter</taxon>
    </lineage>
</organism>
<dbReference type="Proteomes" id="UP001262754">
    <property type="component" value="Unassembled WGS sequence"/>
</dbReference>
<evidence type="ECO:0000313" key="2">
    <source>
        <dbReference type="Proteomes" id="UP001262754"/>
    </source>
</evidence>
<dbReference type="PANTHER" id="PTHR19879:SF1">
    <property type="entry name" value="CANNONBALL-RELATED"/>
    <property type="match status" value="1"/>
</dbReference>
<reference evidence="1 2" key="1">
    <citation type="submission" date="2023-07" db="EMBL/GenBank/DDBJ databases">
        <title>Sorghum-associated microbial communities from plants grown in Nebraska, USA.</title>
        <authorList>
            <person name="Schachtman D."/>
        </authorList>
    </citation>
    <scope>NUCLEOTIDE SEQUENCE [LARGE SCALE GENOMIC DNA]</scope>
    <source>
        <strain evidence="1 2">DS2154</strain>
    </source>
</reference>
<dbReference type="Pfam" id="PF00400">
    <property type="entry name" value="WD40"/>
    <property type="match status" value="2"/>
</dbReference>
<keyword evidence="2" id="KW-1185">Reference proteome</keyword>
<proteinExistence type="predicted"/>
<sequence length="335" mass="35104">MIYSFDAYVTAALFDRAGRAAFALGDGTVRFENEGGFVTVEAHAGAVLAAAVHPSGRGIVTGGDDGKVVWSRVEGDEVAATLVAEVKGRWIEHVAASAASGLIAFTAGKEAHVRDSADPTFLRVFAHDKTVSGLAFDPKGRRLATAGYGGVSLWWARIEGQKPQVMKWAGSHIAAVFSPDGKFLVSSMQENQLHGWRLSDAKDMRMGGYPAKIKSLAFFDKGNLMVTAGANGAVVWPFAGANGPMGKEAAEIGFSRDSMVVRVAGVEALPVAIAGQDNGKIWGAHMRSGRIETLKAEKGAAISALSVSADGGRLVWGDEDGEAGIIAIPAMDTRF</sequence>
<dbReference type="SUPFAM" id="SSF82171">
    <property type="entry name" value="DPP6 N-terminal domain-like"/>
    <property type="match status" value="1"/>
</dbReference>
<dbReference type="Gene3D" id="2.130.10.10">
    <property type="entry name" value="YVTN repeat-like/Quinoprotein amine dehydrogenase"/>
    <property type="match status" value="2"/>
</dbReference>
<gene>
    <name evidence="1" type="ORF">J2800_001445</name>
</gene>
<dbReference type="RefSeq" id="WP_310030340.1">
    <property type="nucleotide sequence ID" value="NZ_JAVDRL010000004.1"/>
</dbReference>
<dbReference type="PANTHER" id="PTHR19879">
    <property type="entry name" value="TRANSCRIPTION INITIATION FACTOR TFIID"/>
    <property type="match status" value="1"/>
</dbReference>
<dbReference type="InterPro" id="IPR015943">
    <property type="entry name" value="WD40/YVTN_repeat-like_dom_sf"/>
</dbReference>
<protein>
    <submittedName>
        <fullName evidence="1">WD40 repeat protein</fullName>
    </submittedName>
</protein>
<dbReference type="SMART" id="SM00320">
    <property type="entry name" value="WD40"/>
    <property type="match status" value="5"/>
</dbReference>
<dbReference type="EMBL" id="JAVDRL010000004">
    <property type="protein sequence ID" value="MDR6530706.1"/>
    <property type="molecule type" value="Genomic_DNA"/>
</dbReference>
<name>A0ABU1MX19_9CAUL</name>